<dbReference type="GO" id="GO:0055085">
    <property type="term" value="P:transmembrane transport"/>
    <property type="evidence" value="ECO:0007669"/>
    <property type="project" value="InterPro"/>
</dbReference>
<comment type="caution">
    <text evidence="8">The sequence shown here is derived from an EMBL/GenBank/DDBJ whole genome shotgun (WGS) entry which is preliminary data.</text>
</comment>
<dbReference type="PANTHER" id="PTHR36838:SF3">
    <property type="entry name" value="TRANSPORTER AUXIN EFFLUX CARRIER EC FAMILY"/>
    <property type="match status" value="1"/>
</dbReference>
<dbReference type="AlphaFoldDB" id="A0A917SLJ7"/>
<feature type="transmembrane region" description="Helical" evidence="7">
    <location>
        <begin position="197"/>
        <end position="217"/>
    </location>
</feature>
<evidence type="ECO:0000313" key="8">
    <source>
        <dbReference type="EMBL" id="GGL87905.1"/>
    </source>
</evidence>
<evidence type="ECO:0000256" key="1">
    <source>
        <dbReference type="ARBA" id="ARBA00004141"/>
    </source>
</evidence>
<sequence length="301" mass="31300">MLGVLTDPILPVFAIALIGYASGRTGWVGAGDARVLNRFAMTVLLPIFLFRAIATAPWPAFELVPLLAYVGVEALVYAAGFAVARNLFGRSRQEALLLGFAGVFVNNAYYTLPIAQFLGEPETTLAITSVIMVDSILAFAGTMIALEVMAGRDAGSSAGLVLTRVLRLPLLWAIAAAAVFAAGGLPLPGPLDTFAGFVGRAASPTALFAMGVILSVTPLRPEPLALLVIAVKVAVFPLALWAAIVVLAPGTAPDGFLLSAAGPTGAMAFSMALLYEVRTRTIMQVTVWTTVATLATLAWLA</sequence>
<feature type="transmembrane region" description="Helical" evidence="7">
    <location>
        <begin position="255"/>
        <end position="275"/>
    </location>
</feature>
<keyword evidence="9" id="KW-1185">Reference proteome</keyword>
<evidence type="ECO:0000256" key="4">
    <source>
        <dbReference type="ARBA" id="ARBA00022692"/>
    </source>
</evidence>
<dbReference type="Proteomes" id="UP000649829">
    <property type="component" value="Unassembled WGS sequence"/>
</dbReference>
<protein>
    <submittedName>
        <fullName evidence="8">Malonate transporter</fullName>
    </submittedName>
</protein>
<feature type="transmembrane region" description="Helical" evidence="7">
    <location>
        <begin position="95"/>
        <end position="112"/>
    </location>
</feature>
<evidence type="ECO:0000256" key="5">
    <source>
        <dbReference type="ARBA" id="ARBA00022989"/>
    </source>
</evidence>
<comment type="subcellular location">
    <subcellularLocation>
        <location evidence="1">Membrane</location>
        <topology evidence="1">Multi-pass membrane protein</topology>
    </subcellularLocation>
</comment>
<evidence type="ECO:0000256" key="6">
    <source>
        <dbReference type="ARBA" id="ARBA00023136"/>
    </source>
</evidence>
<dbReference type="RefSeq" id="WP_028285661.1">
    <property type="nucleotide sequence ID" value="NZ_BMLF01000001.1"/>
</dbReference>
<reference evidence="8" key="2">
    <citation type="submission" date="2020-09" db="EMBL/GenBank/DDBJ databases">
        <authorList>
            <person name="Sun Q."/>
            <person name="Zhou Y."/>
        </authorList>
    </citation>
    <scope>NUCLEOTIDE SEQUENCE</scope>
    <source>
        <strain evidence="8">CGMCC 1.6293</strain>
    </source>
</reference>
<dbReference type="Pfam" id="PF03547">
    <property type="entry name" value="Mem_trans"/>
    <property type="match status" value="1"/>
</dbReference>
<keyword evidence="3" id="KW-1003">Cell membrane</keyword>
<feature type="transmembrane region" description="Helical" evidence="7">
    <location>
        <begin position="124"/>
        <end position="146"/>
    </location>
</feature>
<feature type="transmembrane region" description="Helical" evidence="7">
    <location>
        <begin position="66"/>
        <end position="88"/>
    </location>
</feature>
<accession>A0A917SLJ7</accession>
<evidence type="ECO:0000313" key="9">
    <source>
        <dbReference type="Proteomes" id="UP000649829"/>
    </source>
</evidence>
<name>A0A917SLJ7_9RHOB</name>
<evidence type="ECO:0000256" key="3">
    <source>
        <dbReference type="ARBA" id="ARBA00022475"/>
    </source>
</evidence>
<proteinExistence type="predicted"/>
<feature type="transmembrane region" description="Helical" evidence="7">
    <location>
        <begin position="166"/>
        <end position="185"/>
    </location>
</feature>
<dbReference type="PANTHER" id="PTHR36838">
    <property type="entry name" value="AUXIN EFFLUX CARRIER FAMILY PROTEIN"/>
    <property type="match status" value="1"/>
</dbReference>
<gene>
    <name evidence="8" type="ORF">GCM10011534_07460</name>
</gene>
<evidence type="ECO:0000256" key="7">
    <source>
        <dbReference type="SAM" id="Phobius"/>
    </source>
</evidence>
<keyword evidence="5 7" id="KW-1133">Transmembrane helix</keyword>
<evidence type="ECO:0000256" key="2">
    <source>
        <dbReference type="ARBA" id="ARBA00022448"/>
    </source>
</evidence>
<reference evidence="8" key="1">
    <citation type="journal article" date="2014" name="Int. J. Syst. Evol. Microbiol.">
        <title>Complete genome sequence of Corynebacterium casei LMG S-19264T (=DSM 44701T), isolated from a smear-ripened cheese.</title>
        <authorList>
            <consortium name="US DOE Joint Genome Institute (JGI-PGF)"/>
            <person name="Walter F."/>
            <person name="Albersmeier A."/>
            <person name="Kalinowski J."/>
            <person name="Ruckert C."/>
        </authorList>
    </citation>
    <scope>NUCLEOTIDE SEQUENCE</scope>
    <source>
        <strain evidence="8">CGMCC 1.6293</strain>
    </source>
</reference>
<feature type="transmembrane region" description="Helical" evidence="7">
    <location>
        <begin position="35"/>
        <end position="54"/>
    </location>
</feature>
<feature type="transmembrane region" description="Helical" evidence="7">
    <location>
        <begin position="6"/>
        <end position="23"/>
    </location>
</feature>
<organism evidence="8 9">
    <name type="scientific">Pseudooceanicola nanhaiensis</name>
    <dbReference type="NCBI Taxonomy" id="375761"/>
    <lineage>
        <taxon>Bacteria</taxon>
        <taxon>Pseudomonadati</taxon>
        <taxon>Pseudomonadota</taxon>
        <taxon>Alphaproteobacteria</taxon>
        <taxon>Rhodobacterales</taxon>
        <taxon>Paracoccaceae</taxon>
        <taxon>Pseudooceanicola</taxon>
    </lineage>
</organism>
<dbReference type="InterPro" id="IPR004776">
    <property type="entry name" value="Mem_transp_PIN-like"/>
</dbReference>
<keyword evidence="6 7" id="KW-0472">Membrane</keyword>
<dbReference type="EMBL" id="BMLF01000001">
    <property type="protein sequence ID" value="GGL87905.1"/>
    <property type="molecule type" value="Genomic_DNA"/>
</dbReference>
<keyword evidence="2" id="KW-0813">Transport</keyword>
<feature type="transmembrane region" description="Helical" evidence="7">
    <location>
        <begin position="224"/>
        <end position="249"/>
    </location>
</feature>
<keyword evidence="4 7" id="KW-0812">Transmembrane</keyword>
<dbReference type="GO" id="GO:0016020">
    <property type="term" value="C:membrane"/>
    <property type="evidence" value="ECO:0007669"/>
    <property type="project" value="UniProtKB-SubCell"/>
</dbReference>